<dbReference type="SUPFAM" id="SSF50475">
    <property type="entry name" value="FMN-binding split barrel"/>
    <property type="match status" value="1"/>
</dbReference>
<reference evidence="1 2" key="1">
    <citation type="journal article" date="2016" name="Nat. Commun.">
        <title>Thousands of microbial genomes shed light on interconnected biogeochemical processes in an aquifer system.</title>
        <authorList>
            <person name="Anantharaman K."/>
            <person name="Brown C.T."/>
            <person name="Hug L.A."/>
            <person name="Sharon I."/>
            <person name="Castelle C.J."/>
            <person name="Probst A.J."/>
            <person name="Thomas B.C."/>
            <person name="Singh A."/>
            <person name="Wilkins M.J."/>
            <person name="Karaoz U."/>
            <person name="Brodie E.L."/>
            <person name="Williams K.H."/>
            <person name="Hubbard S.S."/>
            <person name="Banfield J.F."/>
        </authorList>
    </citation>
    <scope>NUCLEOTIDE SEQUENCE [LARGE SCALE GENOMIC DNA]</scope>
</reference>
<protein>
    <submittedName>
        <fullName evidence="1">Uncharacterized protein</fullName>
    </submittedName>
</protein>
<dbReference type="Proteomes" id="UP000177913">
    <property type="component" value="Unassembled WGS sequence"/>
</dbReference>
<evidence type="ECO:0000313" key="2">
    <source>
        <dbReference type="Proteomes" id="UP000177913"/>
    </source>
</evidence>
<dbReference type="EMBL" id="MFZO01000051">
    <property type="protein sequence ID" value="OGK23144.1"/>
    <property type="molecule type" value="Genomic_DNA"/>
</dbReference>
<sequence length="174" mass="20286">MQKNKQLLLNYLKSQHTLYLATYDSRPWTSTVFYAVDNDFTLYFISEPTTRHSEAIQKNKFVSCAIADSNQVVTDKKVGAQIEGITSEVKNKNKLKIIISMWHKKNPGFEDIINLPNMIEKIIKGRFYQIKPTLIKFFNEKLYGDEGFEIFKFQYSLSHCKDLLATEAVDIMVW</sequence>
<name>A0A1F7GWK3_9BACT</name>
<dbReference type="Gene3D" id="2.30.110.10">
    <property type="entry name" value="Electron Transport, Fmn-binding Protein, Chain A"/>
    <property type="match status" value="1"/>
</dbReference>
<dbReference type="AlphaFoldDB" id="A0A1F7GWK3"/>
<organism evidence="1 2">
    <name type="scientific">Candidatus Roizmanbacteria bacterium RIFCSPHIGHO2_02_FULL_38_11</name>
    <dbReference type="NCBI Taxonomy" id="1802039"/>
    <lineage>
        <taxon>Bacteria</taxon>
        <taxon>Candidatus Roizmaniibacteriota</taxon>
    </lineage>
</organism>
<accession>A0A1F7GWK3</accession>
<comment type="caution">
    <text evidence="1">The sequence shown here is derived from an EMBL/GenBank/DDBJ whole genome shotgun (WGS) entry which is preliminary data.</text>
</comment>
<evidence type="ECO:0000313" key="1">
    <source>
        <dbReference type="EMBL" id="OGK23144.1"/>
    </source>
</evidence>
<gene>
    <name evidence="1" type="ORF">A3C25_03820</name>
</gene>
<dbReference type="InterPro" id="IPR012349">
    <property type="entry name" value="Split_barrel_FMN-bd"/>
</dbReference>
<proteinExistence type="predicted"/>